<organism evidence="2 3">
    <name type="scientific">Ferrovibrio terrae</name>
    <dbReference type="NCBI Taxonomy" id="2594003"/>
    <lineage>
        <taxon>Bacteria</taxon>
        <taxon>Pseudomonadati</taxon>
        <taxon>Pseudomonadota</taxon>
        <taxon>Alphaproteobacteria</taxon>
        <taxon>Rhodospirillales</taxon>
        <taxon>Rhodospirillaceae</taxon>
        <taxon>Ferrovibrio</taxon>
    </lineage>
</organism>
<dbReference type="RefSeq" id="WP_144067516.1">
    <property type="nucleotide sequence ID" value="NZ_CP041636.1"/>
</dbReference>
<protein>
    <submittedName>
        <fullName evidence="2">Peptidoglycan-binding protein</fullName>
    </submittedName>
</protein>
<dbReference type="Proteomes" id="UP000317496">
    <property type="component" value="Chromosome"/>
</dbReference>
<evidence type="ECO:0000313" key="3">
    <source>
        <dbReference type="Proteomes" id="UP000317496"/>
    </source>
</evidence>
<feature type="domain" description="Peptidoglycan binding-like" evidence="1">
    <location>
        <begin position="51"/>
        <end position="112"/>
    </location>
</feature>
<name>A0A516GYF9_9PROT</name>
<dbReference type="Pfam" id="PF01471">
    <property type="entry name" value="PG_binding_1"/>
    <property type="match status" value="1"/>
</dbReference>
<evidence type="ECO:0000313" key="2">
    <source>
        <dbReference type="EMBL" id="QDO96535.1"/>
    </source>
</evidence>
<dbReference type="InterPro" id="IPR036366">
    <property type="entry name" value="PGBDSf"/>
</dbReference>
<dbReference type="OrthoDB" id="7366928at2"/>
<dbReference type="InterPro" id="IPR002477">
    <property type="entry name" value="Peptidoglycan-bd-like"/>
</dbReference>
<dbReference type="KEGG" id="fer:FNB15_04260"/>
<proteinExistence type="predicted"/>
<dbReference type="AlphaFoldDB" id="A0A516GYF9"/>
<sequence length="118" mass="12563">MSAHQRLFDLPSRDDLDCLPDPAGAEIMFAASPGNGPFDLQAGVGPGQTNRHADVCKLQGLLHLEGYLDTAATNGPTGVWGARDDYALRKFQRENGLAIDGVVRPGGETLEAIRGFSQ</sequence>
<dbReference type="SUPFAM" id="SSF47090">
    <property type="entry name" value="PGBD-like"/>
    <property type="match status" value="1"/>
</dbReference>
<reference evidence="2 3" key="1">
    <citation type="submission" date="2019-07" db="EMBL/GenBank/DDBJ databases">
        <title>Genome sequencing for Ferrovibrio sp. K5.</title>
        <authorList>
            <person name="Park S.-J."/>
        </authorList>
    </citation>
    <scope>NUCLEOTIDE SEQUENCE [LARGE SCALE GENOMIC DNA]</scope>
    <source>
        <strain evidence="2 3">K5</strain>
    </source>
</reference>
<keyword evidence="3" id="KW-1185">Reference proteome</keyword>
<gene>
    <name evidence="2" type="ORF">FNB15_04260</name>
</gene>
<evidence type="ECO:0000259" key="1">
    <source>
        <dbReference type="Pfam" id="PF01471"/>
    </source>
</evidence>
<dbReference type="EMBL" id="CP041636">
    <property type="protein sequence ID" value="QDO96535.1"/>
    <property type="molecule type" value="Genomic_DNA"/>
</dbReference>
<dbReference type="Gene3D" id="1.10.101.10">
    <property type="entry name" value="PGBD-like superfamily/PGBD"/>
    <property type="match status" value="1"/>
</dbReference>
<accession>A0A516GYF9</accession>
<dbReference type="InterPro" id="IPR036365">
    <property type="entry name" value="PGBD-like_sf"/>
</dbReference>